<keyword evidence="1" id="KW-1133">Transmembrane helix</keyword>
<dbReference type="PRINTS" id="PR02045">
    <property type="entry name" value="F138DOMAIN"/>
</dbReference>
<evidence type="ECO:0008006" key="5">
    <source>
        <dbReference type="Google" id="ProtNLM"/>
    </source>
</evidence>
<dbReference type="AlphaFoldDB" id="A0A7N9CZT8"/>
<dbReference type="PANTHER" id="PTHR12138:SF162">
    <property type="entry name" value="CHROMOSOME UNDETERMINED SCAFFOLD_275, WHOLE GENOME SHOTGUN SEQUENCE"/>
    <property type="match status" value="1"/>
</dbReference>
<keyword evidence="1" id="KW-0472">Membrane</keyword>
<keyword evidence="2" id="KW-0732">Signal</keyword>
<protein>
    <recommendedName>
        <fullName evidence="5">Secreted protein</fullName>
    </recommendedName>
</protein>
<proteinExistence type="predicted"/>
<evidence type="ECO:0000313" key="4">
    <source>
        <dbReference type="Proteomes" id="UP000233100"/>
    </source>
</evidence>
<feature type="transmembrane region" description="Helical" evidence="1">
    <location>
        <begin position="50"/>
        <end position="69"/>
    </location>
</feature>
<feature type="signal peptide" evidence="2">
    <location>
        <begin position="1"/>
        <end position="18"/>
    </location>
</feature>
<name>A0A7N9CZT8_MACFA</name>
<dbReference type="GeneTree" id="ENSGT01120000271815"/>
<organism evidence="3 4">
    <name type="scientific">Macaca fascicularis</name>
    <name type="common">Crab-eating macaque</name>
    <name type="synonym">Cynomolgus monkey</name>
    <dbReference type="NCBI Taxonomy" id="9541"/>
    <lineage>
        <taxon>Eukaryota</taxon>
        <taxon>Metazoa</taxon>
        <taxon>Chordata</taxon>
        <taxon>Craniata</taxon>
        <taxon>Vertebrata</taxon>
        <taxon>Euteleostomi</taxon>
        <taxon>Mammalia</taxon>
        <taxon>Eutheria</taxon>
        <taxon>Euarchontoglires</taxon>
        <taxon>Primates</taxon>
        <taxon>Haplorrhini</taxon>
        <taxon>Catarrhini</taxon>
        <taxon>Cercopithecidae</taxon>
        <taxon>Cercopithecinae</taxon>
        <taxon>Macaca</taxon>
    </lineage>
</organism>
<evidence type="ECO:0000256" key="2">
    <source>
        <dbReference type="SAM" id="SignalP"/>
    </source>
</evidence>
<reference evidence="3" key="3">
    <citation type="submission" date="2025-09" db="UniProtKB">
        <authorList>
            <consortium name="Ensembl"/>
        </authorList>
    </citation>
    <scope>IDENTIFICATION</scope>
</reference>
<evidence type="ECO:0000256" key="1">
    <source>
        <dbReference type="SAM" id="Phobius"/>
    </source>
</evidence>
<dbReference type="Proteomes" id="UP000233100">
    <property type="component" value="Chromosome 9"/>
</dbReference>
<reference evidence="3 4" key="1">
    <citation type="submission" date="2013-03" db="EMBL/GenBank/DDBJ databases">
        <authorList>
            <person name="Warren W."/>
            <person name="Wilson R.K."/>
        </authorList>
    </citation>
    <scope>NUCLEOTIDE SEQUENCE</scope>
</reference>
<dbReference type="PANTHER" id="PTHR12138">
    <property type="entry name" value="PRIMATE-EXPANDED PROTEIN FAMILY"/>
    <property type="match status" value="1"/>
</dbReference>
<evidence type="ECO:0000313" key="3">
    <source>
        <dbReference type="Ensembl" id="ENSMFAP00000056390.1"/>
    </source>
</evidence>
<keyword evidence="1" id="KW-0812">Transmembrane</keyword>
<reference evidence="3" key="2">
    <citation type="submission" date="2025-08" db="UniProtKB">
        <authorList>
            <consortium name="Ensembl"/>
        </authorList>
    </citation>
    <scope>IDENTIFICATION</scope>
</reference>
<feature type="chain" id="PRO_5031153040" description="Secreted protein" evidence="2">
    <location>
        <begin position="19"/>
        <end position="117"/>
    </location>
</feature>
<dbReference type="Ensembl" id="ENSMFAT00000085795.1">
    <property type="protein sequence ID" value="ENSMFAP00000056390.1"/>
    <property type="gene ID" value="ENSMFAG00000053162.1"/>
</dbReference>
<accession>A0A7N9CZT8</accession>
<keyword evidence="4" id="KW-1185">Reference proteome</keyword>
<sequence length="117" mass="12902">MLLTELCHLFIFLRPGLAVSLRVEGSGVVMPHCSLCFPDSSNPPISASQVIGITVVPCNIWLIFVFFFVETGFCHVAQAGLECLSNPRVSASQCWDYRHEPPHPANSVIFDRVDEGL</sequence>